<dbReference type="RefSeq" id="XP_031912384.1">
    <property type="nucleotide sequence ID" value="XM_032051015.1"/>
</dbReference>
<name>A0A5N6SRE1_ASPPS</name>
<sequence>MMKTKQRMLFGCLLPRHLHKDLLCCLLMHVAAEVERKDLAPALLAKVAWVGFQSRGFGVVLVERIGLMICLTILFPILPIHVYIYIPFTDFLYCVCNRTLHLIVYTKLHCISNYAASSTFPTRWCMAYIARLSGLPPSISHMFLFHNHILFCLPRVDRGCSNARRIELGQSTLNSPYELTRSIIACT</sequence>
<accession>A0A5N6SRE1</accession>
<reference evidence="2 3" key="1">
    <citation type="submission" date="2019-04" db="EMBL/GenBank/DDBJ databases">
        <title>Friends and foes A comparative genomics study of 23 Aspergillus species from section Flavi.</title>
        <authorList>
            <consortium name="DOE Joint Genome Institute"/>
            <person name="Kjaerbolling I."/>
            <person name="Vesth T."/>
            <person name="Frisvad J.C."/>
            <person name="Nybo J.L."/>
            <person name="Theobald S."/>
            <person name="Kildgaard S."/>
            <person name="Isbrandt T."/>
            <person name="Kuo A."/>
            <person name="Sato A."/>
            <person name="Lyhne E.K."/>
            <person name="Kogle M.E."/>
            <person name="Wiebenga A."/>
            <person name="Kun R.S."/>
            <person name="Lubbers R.J."/>
            <person name="Makela M.R."/>
            <person name="Barry K."/>
            <person name="Chovatia M."/>
            <person name="Clum A."/>
            <person name="Daum C."/>
            <person name="Haridas S."/>
            <person name="He G."/>
            <person name="LaButti K."/>
            <person name="Lipzen A."/>
            <person name="Mondo S."/>
            <person name="Riley R."/>
            <person name="Salamov A."/>
            <person name="Simmons B.A."/>
            <person name="Magnuson J.K."/>
            <person name="Henrissat B."/>
            <person name="Mortensen U.H."/>
            <person name="Larsen T.O."/>
            <person name="Devries R.P."/>
            <person name="Grigoriev I.V."/>
            <person name="Machida M."/>
            <person name="Baker S.E."/>
            <person name="Andersen M.R."/>
        </authorList>
    </citation>
    <scope>NUCLEOTIDE SEQUENCE [LARGE SCALE GENOMIC DNA]</scope>
    <source>
        <strain evidence="2 3">CBS 117625</strain>
    </source>
</reference>
<organism evidence="2 3">
    <name type="scientific">Aspergillus pseudotamarii</name>
    <dbReference type="NCBI Taxonomy" id="132259"/>
    <lineage>
        <taxon>Eukaryota</taxon>
        <taxon>Fungi</taxon>
        <taxon>Dikarya</taxon>
        <taxon>Ascomycota</taxon>
        <taxon>Pezizomycotina</taxon>
        <taxon>Eurotiomycetes</taxon>
        <taxon>Eurotiomycetidae</taxon>
        <taxon>Eurotiales</taxon>
        <taxon>Aspergillaceae</taxon>
        <taxon>Aspergillus</taxon>
        <taxon>Aspergillus subgen. Circumdati</taxon>
    </lineage>
</organism>
<dbReference type="EMBL" id="ML743585">
    <property type="protein sequence ID" value="KAE8136321.1"/>
    <property type="molecule type" value="Genomic_DNA"/>
</dbReference>
<keyword evidence="1" id="KW-0812">Transmembrane</keyword>
<dbReference type="AlphaFoldDB" id="A0A5N6SRE1"/>
<evidence type="ECO:0000256" key="1">
    <source>
        <dbReference type="SAM" id="Phobius"/>
    </source>
</evidence>
<evidence type="ECO:0000313" key="2">
    <source>
        <dbReference type="EMBL" id="KAE8136321.1"/>
    </source>
</evidence>
<evidence type="ECO:0000313" key="3">
    <source>
        <dbReference type="Proteomes" id="UP000325672"/>
    </source>
</evidence>
<proteinExistence type="predicted"/>
<keyword evidence="3" id="KW-1185">Reference proteome</keyword>
<feature type="transmembrane region" description="Helical" evidence="1">
    <location>
        <begin position="65"/>
        <end position="86"/>
    </location>
</feature>
<protein>
    <submittedName>
        <fullName evidence="2">Uncharacterized protein</fullName>
    </submittedName>
</protein>
<keyword evidence="1" id="KW-0472">Membrane</keyword>
<dbReference type="GeneID" id="43635225"/>
<keyword evidence="1" id="KW-1133">Transmembrane helix</keyword>
<gene>
    <name evidence="2" type="ORF">BDV38DRAFT_114303</name>
</gene>
<dbReference type="Proteomes" id="UP000325672">
    <property type="component" value="Unassembled WGS sequence"/>
</dbReference>